<dbReference type="Gene3D" id="3.40.1380.10">
    <property type="match status" value="1"/>
</dbReference>
<evidence type="ECO:0000256" key="2">
    <source>
        <dbReference type="ARBA" id="ARBA00007681"/>
    </source>
</evidence>
<dbReference type="SUPFAM" id="SSF52943">
    <property type="entry name" value="ATP synthase (F1-ATPase), gamma subunit"/>
    <property type="match status" value="1"/>
</dbReference>
<evidence type="ECO:0000313" key="10">
    <source>
        <dbReference type="Proteomes" id="UP000261560"/>
    </source>
</evidence>
<keyword evidence="7" id="KW-0139">CF(1)</keyword>
<evidence type="ECO:0000256" key="7">
    <source>
        <dbReference type="ARBA" id="ARBA00023196"/>
    </source>
</evidence>
<evidence type="ECO:0000313" key="9">
    <source>
        <dbReference type="Ensembl" id="ENSOMEP00000033609.1"/>
    </source>
</evidence>
<accession>A0A3B3DVZ1</accession>
<evidence type="ECO:0000256" key="5">
    <source>
        <dbReference type="ARBA" id="ARBA00023065"/>
    </source>
</evidence>
<sequence>HFANSQPCLGMMDITIQLKSIRTSQSPGRWTHAERQLTVQVFSIKVKRSNEKTSNHLLLHRTHGNQVMLNCKEVGHKLLSFDDTSIMATELLNSRYEYDQGWVSFNNFRSIISNKMDQKSVFCIDVTGNSENTDYPSFKALHKYGQKKKTLLTCFKSHGLSSLDASHCIKQLSLDILIHFSVAFARSREKRIVEVRLNKAAAVINHQILIKHNPVLGGRGKPLFFYFHL</sequence>
<dbReference type="GO" id="GO:0045259">
    <property type="term" value="C:proton-transporting ATP synthase complex"/>
    <property type="evidence" value="ECO:0007669"/>
    <property type="project" value="UniProtKB-KW"/>
</dbReference>
<comment type="subcellular location">
    <subcellularLocation>
        <location evidence="1">Membrane</location>
        <topology evidence="1">Peripheral membrane protein</topology>
    </subcellularLocation>
</comment>
<dbReference type="Proteomes" id="UP000261560">
    <property type="component" value="Unplaced"/>
</dbReference>
<dbReference type="GO" id="GO:0046933">
    <property type="term" value="F:proton-transporting ATP synthase activity, rotational mechanism"/>
    <property type="evidence" value="ECO:0007669"/>
    <property type="project" value="InterPro"/>
</dbReference>
<organism evidence="9 10">
    <name type="scientific">Oryzias melastigma</name>
    <name type="common">Marine medaka</name>
    <dbReference type="NCBI Taxonomy" id="30732"/>
    <lineage>
        <taxon>Eukaryota</taxon>
        <taxon>Metazoa</taxon>
        <taxon>Chordata</taxon>
        <taxon>Craniata</taxon>
        <taxon>Vertebrata</taxon>
        <taxon>Euteleostomi</taxon>
        <taxon>Actinopterygii</taxon>
        <taxon>Neopterygii</taxon>
        <taxon>Teleostei</taxon>
        <taxon>Neoteleostei</taxon>
        <taxon>Acanthomorphata</taxon>
        <taxon>Ovalentaria</taxon>
        <taxon>Atherinomorphae</taxon>
        <taxon>Beloniformes</taxon>
        <taxon>Adrianichthyidae</taxon>
        <taxon>Oryziinae</taxon>
        <taxon>Oryzias</taxon>
    </lineage>
</organism>
<keyword evidence="8" id="KW-0066">ATP synthesis</keyword>
<keyword evidence="3" id="KW-0813">Transport</keyword>
<comment type="similarity">
    <text evidence="2">Belongs to the ATPase gamma chain family.</text>
</comment>
<keyword evidence="4" id="KW-0375">Hydrogen ion transport</keyword>
<proteinExistence type="inferred from homology"/>
<evidence type="ECO:0000256" key="8">
    <source>
        <dbReference type="ARBA" id="ARBA00023310"/>
    </source>
</evidence>
<protein>
    <submittedName>
        <fullName evidence="9">Uncharacterized protein</fullName>
    </submittedName>
</protein>
<evidence type="ECO:0000256" key="6">
    <source>
        <dbReference type="ARBA" id="ARBA00023136"/>
    </source>
</evidence>
<reference evidence="9" key="2">
    <citation type="submission" date="2025-09" db="UniProtKB">
        <authorList>
            <consortium name="Ensembl"/>
        </authorList>
    </citation>
    <scope>IDENTIFICATION</scope>
</reference>
<reference evidence="9" key="1">
    <citation type="submission" date="2025-08" db="UniProtKB">
        <authorList>
            <consortium name="Ensembl"/>
        </authorList>
    </citation>
    <scope>IDENTIFICATION</scope>
</reference>
<dbReference type="Ensembl" id="ENSOMET00000026871.1">
    <property type="protein sequence ID" value="ENSOMEP00000033609.1"/>
    <property type="gene ID" value="ENSOMEG00000019730.1"/>
</dbReference>
<dbReference type="InterPro" id="IPR035968">
    <property type="entry name" value="ATP_synth_F1_ATPase_gsu"/>
</dbReference>
<name>A0A3B3DVZ1_ORYME</name>
<evidence type="ECO:0000256" key="3">
    <source>
        <dbReference type="ARBA" id="ARBA00022448"/>
    </source>
</evidence>
<keyword evidence="5" id="KW-0406">Ion transport</keyword>
<evidence type="ECO:0000256" key="4">
    <source>
        <dbReference type="ARBA" id="ARBA00022781"/>
    </source>
</evidence>
<evidence type="ECO:0000256" key="1">
    <source>
        <dbReference type="ARBA" id="ARBA00004170"/>
    </source>
</evidence>
<dbReference type="AlphaFoldDB" id="A0A3B3DVZ1"/>
<keyword evidence="10" id="KW-1185">Reference proteome</keyword>
<keyword evidence="6" id="KW-0472">Membrane</keyword>